<evidence type="ECO:0000259" key="4">
    <source>
        <dbReference type="PROSITE" id="PS50995"/>
    </source>
</evidence>
<dbReference type="InterPro" id="IPR036390">
    <property type="entry name" value="WH_DNA-bd_sf"/>
</dbReference>
<proteinExistence type="predicted"/>
<evidence type="ECO:0000256" key="3">
    <source>
        <dbReference type="ARBA" id="ARBA00023163"/>
    </source>
</evidence>
<dbReference type="Proteomes" id="UP001429745">
    <property type="component" value="Unassembled WGS sequence"/>
</dbReference>
<evidence type="ECO:0000313" key="5">
    <source>
        <dbReference type="EMBL" id="NLP86128.1"/>
    </source>
</evidence>
<dbReference type="Pfam" id="PF01047">
    <property type="entry name" value="MarR"/>
    <property type="match status" value="1"/>
</dbReference>
<keyword evidence="2" id="KW-0238">DNA-binding</keyword>
<name>A0ABX1KGC4_9MICO</name>
<evidence type="ECO:0000256" key="1">
    <source>
        <dbReference type="ARBA" id="ARBA00023015"/>
    </source>
</evidence>
<dbReference type="EMBL" id="JABACI010000007">
    <property type="protein sequence ID" value="NLP86128.1"/>
    <property type="molecule type" value="Genomic_DNA"/>
</dbReference>
<dbReference type="SMART" id="SM00347">
    <property type="entry name" value="HTH_MARR"/>
    <property type="match status" value="1"/>
</dbReference>
<keyword evidence="6" id="KW-1185">Reference proteome</keyword>
<evidence type="ECO:0000256" key="2">
    <source>
        <dbReference type="ARBA" id="ARBA00023125"/>
    </source>
</evidence>
<gene>
    <name evidence="5" type="ORF">HF576_20035</name>
</gene>
<evidence type="ECO:0000313" key="6">
    <source>
        <dbReference type="Proteomes" id="UP001429745"/>
    </source>
</evidence>
<dbReference type="PROSITE" id="PS50995">
    <property type="entry name" value="HTH_MARR_2"/>
    <property type="match status" value="1"/>
</dbReference>
<sequence>MPLQSEHADPSASTGLMLWRVTNAWQRHIRAALTPFDLTHVQFVLLACMAWMAGPGPITQRALAEQAGTDVMMTSQVVRALEAKGLLVRAAHPTDRRAIALRLTPTGARRADEANTAVEAADAAYFAALPAGLQAHFLGALQQLPH</sequence>
<comment type="caution">
    <text evidence="5">The sequence shown here is derived from an EMBL/GenBank/DDBJ whole genome shotgun (WGS) entry which is preliminary data.</text>
</comment>
<dbReference type="SUPFAM" id="SSF46785">
    <property type="entry name" value="Winged helix' DNA-binding domain"/>
    <property type="match status" value="1"/>
</dbReference>
<dbReference type="InterPro" id="IPR036388">
    <property type="entry name" value="WH-like_DNA-bd_sf"/>
</dbReference>
<dbReference type="InterPro" id="IPR039422">
    <property type="entry name" value="MarR/SlyA-like"/>
</dbReference>
<protein>
    <submittedName>
        <fullName evidence="5">MarR family transcriptional regulator</fullName>
    </submittedName>
</protein>
<feature type="domain" description="HTH marR-type" evidence="4">
    <location>
        <begin position="11"/>
        <end position="146"/>
    </location>
</feature>
<dbReference type="Gene3D" id="1.10.10.10">
    <property type="entry name" value="Winged helix-like DNA-binding domain superfamily/Winged helix DNA-binding domain"/>
    <property type="match status" value="1"/>
</dbReference>
<reference evidence="5 6" key="1">
    <citation type="submission" date="2020-04" db="EMBL/GenBank/DDBJ databases">
        <title>CFH 90308 Microbacterium sp.</title>
        <authorList>
            <person name="Nie G."/>
            <person name="Ming H."/>
            <person name="Xia T."/>
        </authorList>
    </citation>
    <scope>NUCLEOTIDE SEQUENCE [LARGE SCALE GENOMIC DNA]</scope>
    <source>
        <strain evidence="5 6">CFH 90308</strain>
    </source>
</reference>
<keyword evidence="1" id="KW-0805">Transcription regulation</keyword>
<accession>A0ABX1KGC4</accession>
<dbReference type="PANTHER" id="PTHR33164">
    <property type="entry name" value="TRANSCRIPTIONAL REGULATOR, MARR FAMILY"/>
    <property type="match status" value="1"/>
</dbReference>
<dbReference type="PANTHER" id="PTHR33164:SF64">
    <property type="entry name" value="TRANSCRIPTIONAL REGULATOR SLYA"/>
    <property type="match status" value="1"/>
</dbReference>
<dbReference type="InterPro" id="IPR000835">
    <property type="entry name" value="HTH_MarR-typ"/>
</dbReference>
<organism evidence="5 6">
    <name type="scientific">Microbacterium salsuginis</name>
    <dbReference type="NCBI Taxonomy" id="2722803"/>
    <lineage>
        <taxon>Bacteria</taxon>
        <taxon>Bacillati</taxon>
        <taxon>Actinomycetota</taxon>
        <taxon>Actinomycetes</taxon>
        <taxon>Micrococcales</taxon>
        <taxon>Microbacteriaceae</taxon>
        <taxon>Microbacterium</taxon>
    </lineage>
</organism>
<keyword evidence="3" id="KW-0804">Transcription</keyword>